<organism evidence="1 2">
    <name type="scientific">Tetrabaena socialis</name>
    <dbReference type="NCBI Taxonomy" id="47790"/>
    <lineage>
        <taxon>Eukaryota</taxon>
        <taxon>Viridiplantae</taxon>
        <taxon>Chlorophyta</taxon>
        <taxon>core chlorophytes</taxon>
        <taxon>Chlorophyceae</taxon>
        <taxon>CS clade</taxon>
        <taxon>Chlamydomonadales</taxon>
        <taxon>Tetrabaenaceae</taxon>
        <taxon>Tetrabaena</taxon>
    </lineage>
</organism>
<protein>
    <submittedName>
        <fullName evidence="1">Uncharacterized protein</fullName>
    </submittedName>
</protein>
<dbReference type="AlphaFoldDB" id="A0A2J7ZST2"/>
<name>A0A2J7ZST2_9CHLO</name>
<feature type="non-terminal residue" evidence="1">
    <location>
        <position position="260"/>
    </location>
</feature>
<gene>
    <name evidence="1" type="ORF">TSOC_010643</name>
</gene>
<reference evidence="1 2" key="1">
    <citation type="journal article" date="2017" name="Mol. Biol. Evol.">
        <title>The 4-celled Tetrabaena socialis nuclear genome reveals the essential components for genetic control of cell number at the origin of multicellularity in the volvocine lineage.</title>
        <authorList>
            <person name="Featherston J."/>
            <person name="Arakaki Y."/>
            <person name="Hanschen E.R."/>
            <person name="Ferris P.J."/>
            <person name="Michod R.E."/>
            <person name="Olson B.J.S.C."/>
            <person name="Nozaki H."/>
            <person name="Durand P.M."/>
        </authorList>
    </citation>
    <scope>NUCLEOTIDE SEQUENCE [LARGE SCALE GENOMIC DNA]</scope>
    <source>
        <strain evidence="1 2">NIES-571</strain>
    </source>
</reference>
<dbReference type="Proteomes" id="UP000236333">
    <property type="component" value="Unassembled WGS sequence"/>
</dbReference>
<sequence>MTDLRAVAKCAWAEVAAVGLAADGGPAGEAGAVEAGAEAEVAEVALVQFPSPPPHNLARCSPTATASSVPTTSESAMSGWRVAARSEGSSSGSASRPSLCGAGMQLARRMSAMAARAEAGGQVLQVVHLDAVDRVHLDVDDVLEALTDLADVQKTLMTDLRAVAKCAWAAVAAVGLVAAAGAAGEEAARSTSRPGCAKLSERCRLGLIRAGRALSSPLSEPVPARSAAMSAARAASSLPLDCALSERMSTSVSAMTKMSL</sequence>
<evidence type="ECO:0000313" key="1">
    <source>
        <dbReference type="EMBL" id="PNH03300.1"/>
    </source>
</evidence>
<comment type="caution">
    <text evidence="1">The sequence shown here is derived from an EMBL/GenBank/DDBJ whole genome shotgun (WGS) entry which is preliminary data.</text>
</comment>
<keyword evidence="2" id="KW-1185">Reference proteome</keyword>
<evidence type="ECO:0000313" key="2">
    <source>
        <dbReference type="Proteomes" id="UP000236333"/>
    </source>
</evidence>
<accession>A0A2J7ZST2</accession>
<dbReference type="EMBL" id="PGGS01000521">
    <property type="protein sequence ID" value="PNH03300.1"/>
    <property type="molecule type" value="Genomic_DNA"/>
</dbReference>
<proteinExistence type="predicted"/>